<evidence type="ECO:0000313" key="10">
    <source>
        <dbReference type="Proteomes" id="UP000053091"/>
    </source>
</evidence>
<evidence type="ECO:0000256" key="4">
    <source>
        <dbReference type="ARBA" id="ARBA00022741"/>
    </source>
</evidence>
<evidence type="ECO:0000256" key="5">
    <source>
        <dbReference type="ARBA" id="ARBA00022840"/>
    </source>
</evidence>
<dbReference type="CDD" id="cd02027">
    <property type="entry name" value="APSK"/>
    <property type="match status" value="1"/>
</dbReference>
<evidence type="ECO:0000313" key="9">
    <source>
        <dbReference type="EMBL" id="GAP43939.1"/>
    </source>
</evidence>
<keyword evidence="5 6" id="KW-0067">ATP-binding</keyword>
<dbReference type="GO" id="GO:0004020">
    <property type="term" value="F:adenylylsulfate kinase activity"/>
    <property type="evidence" value="ECO:0007669"/>
    <property type="project" value="UniProtKB-UniRule"/>
</dbReference>
<dbReference type="GO" id="GO:0070814">
    <property type="term" value="P:hydrogen sulfide biosynthetic process"/>
    <property type="evidence" value="ECO:0007669"/>
    <property type="project" value="UniProtKB-UniRule"/>
</dbReference>
<evidence type="ECO:0000256" key="1">
    <source>
        <dbReference type="ARBA" id="ARBA00001823"/>
    </source>
</evidence>
<dbReference type="Proteomes" id="UP000053091">
    <property type="component" value="Unassembled WGS sequence"/>
</dbReference>
<evidence type="ECO:0000256" key="3">
    <source>
        <dbReference type="ARBA" id="ARBA00022679"/>
    </source>
</evidence>
<feature type="binding site" evidence="6">
    <location>
        <begin position="25"/>
        <end position="32"/>
    </location>
    <ligand>
        <name>ATP</name>
        <dbReference type="ChEBI" id="CHEBI:30616"/>
    </ligand>
</feature>
<feature type="domain" description="APS kinase" evidence="8">
    <location>
        <begin position="18"/>
        <end position="166"/>
    </location>
</feature>
<keyword evidence="6 7" id="KW-0418">Kinase</keyword>
<dbReference type="UniPathway" id="UPA00140">
    <property type="reaction ID" value="UER00205"/>
</dbReference>
<comment type="caution">
    <text evidence="6">Lacks conserved residue(s) required for the propagation of feature annotation.</text>
</comment>
<gene>
    <name evidence="6" type="primary">cysC</name>
    <name evidence="9" type="ORF">TBC1_112097</name>
</gene>
<dbReference type="OrthoDB" id="9804504at2"/>
<dbReference type="InterPro" id="IPR050512">
    <property type="entry name" value="Sulf_AdTrans/APS_kinase"/>
</dbReference>
<dbReference type="GO" id="GO:0019379">
    <property type="term" value="P:sulfate assimilation, phosphoadenylyl sulfate reduction by phosphoadenylyl-sulfate reductase (thioredoxin)"/>
    <property type="evidence" value="ECO:0007669"/>
    <property type="project" value="TreeGrafter"/>
</dbReference>
<comment type="pathway">
    <text evidence="6 7">Sulfur metabolism; hydrogen sulfide biosynthesis; sulfite from sulfate: step 2/3.</text>
</comment>
<comment type="function">
    <text evidence="6 7">Catalyzes the synthesis of activated sulfate.</text>
</comment>
<evidence type="ECO:0000259" key="8">
    <source>
        <dbReference type="Pfam" id="PF01583"/>
    </source>
</evidence>
<keyword evidence="6" id="KW-0597">Phosphoprotein</keyword>
<name>A0A0S7C4Q9_9BACT</name>
<keyword evidence="3 6" id="KW-0808">Transferase</keyword>
<dbReference type="PATRIC" id="fig|1678841.3.peg.2343"/>
<proteinExistence type="inferred from homology"/>
<accession>A0A0S7C4Q9</accession>
<dbReference type="RefSeq" id="WP_062041895.1">
    <property type="nucleotide sequence ID" value="NZ_DF968182.1"/>
</dbReference>
<dbReference type="PANTHER" id="PTHR42700">
    <property type="entry name" value="SULFATE ADENYLYLTRANSFERASE"/>
    <property type="match status" value="1"/>
</dbReference>
<evidence type="ECO:0000256" key="2">
    <source>
        <dbReference type="ARBA" id="ARBA00012121"/>
    </source>
</evidence>
<dbReference type="AlphaFoldDB" id="A0A0S7C4Q9"/>
<dbReference type="EMBL" id="DF968182">
    <property type="protein sequence ID" value="GAP43939.1"/>
    <property type="molecule type" value="Genomic_DNA"/>
</dbReference>
<dbReference type="Pfam" id="PF01583">
    <property type="entry name" value="APS_kinase"/>
    <property type="match status" value="1"/>
</dbReference>
<dbReference type="PANTHER" id="PTHR42700:SF1">
    <property type="entry name" value="SULFATE ADENYLYLTRANSFERASE"/>
    <property type="match status" value="1"/>
</dbReference>
<dbReference type="NCBIfam" id="TIGR00455">
    <property type="entry name" value="apsK"/>
    <property type="match status" value="1"/>
</dbReference>
<sequence length="192" mass="21320">MSETGYRQIMEKRFGQKARVIWLTGLPCSGKTTLGAGLEKALLDQGFHVRLLDGDVTRRGLCSDLGFSAIDREENIRRVAEISKLFVESGIITINAFITPTERLRKLALNIIGSDNLVSVFVNAPVEVCEARDVKGMYRKARRGEISDFTGVSAPFEIPQNPDYEIETTSKAPEQNIAELLGFIVPKIKFEA</sequence>
<dbReference type="GO" id="GO:0010134">
    <property type="term" value="P:sulfate assimilation via adenylyl sulfate reduction"/>
    <property type="evidence" value="ECO:0007669"/>
    <property type="project" value="TreeGrafter"/>
</dbReference>
<dbReference type="EC" id="2.7.1.25" evidence="2 6"/>
<dbReference type="HAMAP" id="MF_00065">
    <property type="entry name" value="Adenylyl_sulf_kinase"/>
    <property type="match status" value="1"/>
</dbReference>
<organism evidence="9">
    <name type="scientific">Lentimicrobium saccharophilum</name>
    <dbReference type="NCBI Taxonomy" id="1678841"/>
    <lineage>
        <taxon>Bacteria</taxon>
        <taxon>Pseudomonadati</taxon>
        <taxon>Bacteroidota</taxon>
        <taxon>Bacteroidia</taxon>
        <taxon>Bacteroidales</taxon>
        <taxon>Lentimicrobiaceae</taxon>
        <taxon>Lentimicrobium</taxon>
    </lineage>
</organism>
<dbReference type="STRING" id="1678841.TBC1_112097"/>
<comment type="similarity">
    <text evidence="6 7">Belongs to the APS kinase family.</text>
</comment>
<dbReference type="GO" id="GO:0005737">
    <property type="term" value="C:cytoplasm"/>
    <property type="evidence" value="ECO:0007669"/>
    <property type="project" value="TreeGrafter"/>
</dbReference>
<dbReference type="NCBIfam" id="NF003013">
    <property type="entry name" value="PRK03846.1"/>
    <property type="match status" value="1"/>
</dbReference>
<dbReference type="Gene3D" id="3.40.50.300">
    <property type="entry name" value="P-loop containing nucleotide triphosphate hydrolases"/>
    <property type="match status" value="1"/>
</dbReference>
<dbReference type="GO" id="GO:0004781">
    <property type="term" value="F:sulfate adenylyltransferase (ATP) activity"/>
    <property type="evidence" value="ECO:0007669"/>
    <property type="project" value="TreeGrafter"/>
</dbReference>
<dbReference type="InterPro" id="IPR027417">
    <property type="entry name" value="P-loop_NTPase"/>
</dbReference>
<dbReference type="InterPro" id="IPR002891">
    <property type="entry name" value="APS"/>
</dbReference>
<dbReference type="GO" id="GO:0005524">
    <property type="term" value="F:ATP binding"/>
    <property type="evidence" value="ECO:0007669"/>
    <property type="project" value="UniProtKB-UniRule"/>
</dbReference>
<evidence type="ECO:0000256" key="6">
    <source>
        <dbReference type="HAMAP-Rule" id="MF_00065"/>
    </source>
</evidence>
<protein>
    <recommendedName>
        <fullName evidence="2 6">Adenylyl-sulfate kinase</fullName>
        <ecNumber evidence="2 6">2.7.1.25</ecNumber>
    </recommendedName>
    <alternativeName>
        <fullName evidence="6">APS kinase</fullName>
    </alternativeName>
    <alternativeName>
        <fullName evidence="6">ATP adenosine-5'-phosphosulfate 3'-phosphotransferase</fullName>
    </alternativeName>
    <alternativeName>
        <fullName evidence="6">Adenosine-5'-phosphosulfate kinase</fullName>
    </alternativeName>
</protein>
<evidence type="ECO:0000256" key="7">
    <source>
        <dbReference type="RuleBase" id="RU004347"/>
    </source>
</evidence>
<keyword evidence="10" id="KW-1185">Reference proteome</keyword>
<reference evidence="9" key="1">
    <citation type="journal article" date="2015" name="Genome Announc.">
        <title>Draft Genome Sequence of Bacteroidales Strain TBC1, a Novel Isolate from a Methanogenic Wastewater Treatment System.</title>
        <authorList>
            <person name="Tourlousse D.M."/>
            <person name="Matsuura N."/>
            <person name="Sun L."/>
            <person name="Toyonaga M."/>
            <person name="Kuroda K."/>
            <person name="Ohashi A."/>
            <person name="Cruz R."/>
            <person name="Yamaguchi T."/>
            <person name="Sekiguchi Y."/>
        </authorList>
    </citation>
    <scope>NUCLEOTIDE SEQUENCE [LARGE SCALE GENOMIC DNA]</scope>
    <source>
        <strain evidence="9">TBC1</strain>
    </source>
</reference>
<comment type="catalytic activity">
    <reaction evidence="1 6 7">
        <text>adenosine 5'-phosphosulfate + ATP = 3'-phosphoadenylyl sulfate + ADP + H(+)</text>
        <dbReference type="Rhea" id="RHEA:24152"/>
        <dbReference type="ChEBI" id="CHEBI:15378"/>
        <dbReference type="ChEBI" id="CHEBI:30616"/>
        <dbReference type="ChEBI" id="CHEBI:58243"/>
        <dbReference type="ChEBI" id="CHEBI:58339"/>
        <dbReference type="ChEBI" id="CHEBI:456216"/>
        <dbReference type="EC" id="2.7.1.25"/>
    </reaction>
</comment>
<dbReference type="SUPFAM" id="SSF52540">
    <property type="entry name" value="P-loop containing nucleoside triphosphate hydrolases"/>
    <property type="match status" value="1"/>
</dbReference>
<keyword evidence="4 6" id="KW-0547">Nucleotide-binding</keyword>
<dbReference type="InterPro" id="IPR059117">
    <property type="entry name" value="APS_kinase_dom"/>
</dbReference>